<accession>A0A8J3ERH7</accession>
<dbReference type="GO" id="GO:0000105">
    <property type="term" value="P:L-histidine biosynthetic process"/>
    <property type="evidence" value="ECO:0007669"/>
    <property type="project" value="UniProtKB-UniRule"/>
</dbReference>
<keyword evidence="7 11" id="KW-0963">Cytoplasm</keyword>
<comment type="similarity">
    <text evidence="6">In the N-terminal section; belongs to the PRA-CH family.</text>
</comment>
<dbReference type="GO" id="GO:0000287">
    <property type="term" value="F:magnesium ion binding"/>
    <property type="evidence" value="ECO:0007669"/>
    <property type="project" value="UniProtKB-UniRule"/>
</dbReference>
<dbReference type="UniPathway" id="UPA00031">
    <property type="reaction ID" value="UER00008"/>
</dbReference>
<proteinExistence type="inferred from homology"/>
<keyword evidence="11" id="KW-0862">Zinc</keyword>
<dbReference type="Gene3D" id="3.10.20.810">
    <property type="entry name" value="Phosphoribosyl-AMP cyclohydrolase"/>
    <property type="match status" value="1"/>
</dbReference>
<comment type="catalytic activity">
    <reaction evidence="2">
        <text>1-(5-phospho-beta-D-ribosyl)-ATP + H2O = 1-(5-phospho-beta-D-ribosyl)-5'-AMP + diphosphate + H(+)</text>
        <dbReference type="Rhea" id="RHEA:22828"/>
        <dbReference type="ChEBI" id="CHEBI:15377"/>
        <dbReference type="ChEBI" id="CHEBI:15378"/>
        <dbReference type="ChEBI" id="CHEBI:33019"/>
        <dbReference type="ChEBI" id="CHEBI:59457"/>
        <dbReference type="ChEBI" id="CHEBI:73183"/>
        <dbReference type="EC" id="3.6.1.31"/>
    </reaction>
</comment>
<keyword evidence="11" id="KW-0460">Magnesium</keyword>
<comment type="subcellular location">
    <subcellularLocation>
        <location evidence="11">Cytoplasm</location>
    </subcellularLocation>
</comment>
<evidence type="ECO:0000256" key="11">
    <source>
        <dbReference type="HAMAP-Rule" id="MF_01021"/>
    </source>
</evidence>
<dbReference type="EMBL" id="BMGZ01000002">
    <property type="protein sequence ID" value="GGH98865.1"/>
    <property type="molecule type" value="Genomic_DNA"/>
</dbReference>
<evidence type="ECO:0000256" key="5">
    <source>
        <dbReference type="ARBA" id="ARBA00007731"/>
    </source>
</evidence>
<name>A0A8J3ERH7_9PROT</name>
<dbReference type="InterPro" id="IPR002496">
    <property type="entry name" value="PRib_AMP_CycHydrolase_dom"/>
</dbReference>
<keyword evidence="16" id="KW-1185">Reference proteome</keyword>
<gene>
    <name evidence="11 14" type="primary">hisI</name>
    <name evidence="14" type="ORF">FF098_011680</name>
    <name evidence="13" type="ORF">GCM10011355_23470</name>
</gene>
<evidence type="ECO:0000256" key="7">
    <source>
        <dbReference type="ARBA" id="ARBA00022490"/>
    </source>
</evidence>
<comment type="pathway">
    <text evidence="3 11">Amino-acid biosynthesis; L-histidine biosynthesis; L-histidine from 5-phospho-alpha-D-ribose 1-diphosphate: step 3/9.</text>
</comment>
<evidence type="ECO:0000313" key="16">
    <source>
        <dbReference type="Proteomes" id="UP000818603"/>
    </source>
</evidence>
<evidence type="ECO:0000256" key="9">
    <source>
        <dbReference type="ARBA" id="ARBA00022801"/>
    </source>
</evidence>
<organism evidence="13 15">
    <name type="scientific">Aquisalinus luteolus</name>
    <dbReference type="NCBI Taxonomy" id="1566827"/>
    <lineage>
        <taxon>Bacteria</taxon>
        <taxon>Pseudomonadati</taxon>
        <taxon>Pseudomonadota</taxon>
        <taxon>Alphaproteobacteria</taxon>
        <taxon>Parvularculales</taxon>
        <taxon>Parvularculaceae</taxon>
        <taxon>Aquisalinus</taxon>
    </lineage>
</organism>
<evidence type="ECO:0000313" key="14">
    <source>
        <dbReference type="EMBL" id="NHK28568.1"/>
    </source>
</evidence>
<evidence type="ECO:0000256" key="8">
    <source>
        <dbReference type="ARBA" id="ARBA00022605"/>
    </source>
</evidence>
<reference evidence="13" key="1">
    <citation type="journal article" date="2014" name="Int. J. Syst. Evol. Microbiol.">
        <title>Complete genome sequence of Corynebacterium casei LMG S-19264T (=DSM 44701T), isolated from a smear-ripened cheese.</title>
        <authorList>
            <consortium name="US DOE Joint Genome Institute (JGI-PGF)"/>
            <person name="Walter F."/>
            <person name="Albersmeier A."/>
            <person name="Kalinowski J."/>
            <person name="Ruckert C."/>
        </authorList>
    </citation>
    <scope>NUCLEOTIDE SEQUENCE</scope>
    <source>
        <strain evidence="13">CGMCC 1.14984</strain>
    </source>
</reference>
<comment type="function">
    <text evidence="11">Catalyzes the hydrolysis of the adenine ring of phosphoribosyl-AMP.</text>
</comment>
<evidence type="ECO:0000256" key="1">
    <source>
        <dbReference type="ARBA" id="ARBA00000024"/>
    </source>
</evidence>
<feature type="binding site" evidence="11">
    <location>
        <position position="88"/>
    </location>
    <ligand>
        <name>Mg(2+)</name>
        <dbReference type="ChEBI" id="CHEBI:18420"/>
    </ligand>
</feature>
<dbReference type="Pfam" id="PF01502">
    <property type="entry name" value="PRA-CH"/>
    <property type="match status" value="1"/>
</dbReference>
<feature type="binding site" evidence="11">
    <location>
        <position position="103"/>
    </location>
    <ligand>
        <name>Zn(2+)</name>
        <dbReference type="ChEBI" id="CHEBI:29105"/>
        <note>ligand shared between dimeric partners</note>
    </ligand>
</feature>
<dbReference type="InterPro" id="IPR038019">
    <property type="entry name" value="PRib_AMP_CycHydrolase_sf"/>
</dbReference>
<dbReference type="HAMAP" id="MF_01021">
    <property type="entry name" value="HisI"/>
    <property type="match status" value="1"/>
</dbReference>
<dbReference type="Proteomes" id="UP000621856">
    <property type="component" value="Unassembled WGS sequence"/>
</dbReference>
<evidence type="ECO:0000256" key="6">
    <source>
        <dbReference type="ARBA" id="ARBA00008299"/>
    </source>
</evidence>
<feature type="binding site" evidence="11">
    <location>
        <position position="86"/>
    </location>
    <ligand>
        <name>Mg(2+)</name>
        <dbReference type="ChEBI" id="CHEBI:18420"/>
    </ligand>
</feature>
<keyword evidence="11" id="KW-0479">Metal-binding</keyword>
<comment type="pathway">
    <text evidence="4">Amino-acid biosynthesis; L-histidine biosynthesis; L-histidine from 5-phospho-alpha-D-ribose 1-diphosphate: step 2/9.</text>
</comment>
<evidence type="ECO:0000256" key="10">
    <source>
        <dbReference type="ARBA" id="ARBA00023102"/>
    </source>
</evidence>
<dbReference type="NCBIfam" id="NF000768">
    <property type="entry name" value="PRK00051.1"/>
    <property type="match status" value="1"/>
</dbReference>
<evidence type="ECO:0000313" key="13">
    <source>
        <dbReference type="EMBL" id="GGH98865.1"/>
    </source>
</evidence>
<evidence type="ECO:0000256" key="4">
    <source>
        <dbReference type="ARBA" id="ARBA00005204"/>
    </source>
</evidence>
<evidence type="ECO:0000259" key="12">
    <source>
        <dbReference type="Pfam" id="PF01502"/>
    </source>
</evidence>
<dbReference type="GO" id="GO:0004635">
    <property type="term" value="F:phosphoribosyl-AMP cyclohydrolase activity"/>
    <property type="evidence" value="ECO:0007669"/>
    <property type="project" value="UniProtKB-UniRule"/>
</dbReference>
<dbReference type="SUPFAM" id="SSF141734">
    <property type="entry name" value="HisI-like"/>
    <property type="match status" value="1"/>
</dbReference>
<dbReference type="GO" id="GO:0005737">
    <property type="term" value="C:cytoplasm"/>
    <property type="evidence" value="ECO:0007669"/>
    <property type="project" value="UniProtKB-SubCell"/>
</dbReference>
<reference evidence="13" key="3">
    <citation type="submission" date="2020-09" db="EMBL/GenBank/DDBJ databases">
        <authorList>
            <person name="Sun Q."/>
            <person name="Zhou Y."/>
        </authorList>
    </citation>
    <scope>NUCLEOTIDE SEQUENCE</scope>
    <source>
        <strain evidence="13">CGMCC 1.14984</strain>
    </source>
</reference>
<keyword evidence="10 11" id="KW-0368">Histidine biosynthesis</keyword>
<comment type="catalytic activity">
    <reaction evidence="1 11">
        <text>1-(5-phospho-beta-D-ribosyl)-5'-AMP + H2O = 1-(5-phospho-beta-D-ribosyl)-5-[(5-phospho-beta-D-ribosylamino)methylideneamino]imidazole-4-carboxamide</text>
        <dbReference type="Rhea" id="RHEA:20049"/>
        <dbReference type="ChEBI" id="CHEBI:15377"/>
        <dbReference type="ChEBI" id="CHEBI:58435"/>
        <dbReference type="ChEBI" id="CHEBI:59457"/>
        <dbReference type="EC" id="3.5.4.19"/>
    </reaction>
</comment>
<sequence>MADTKSDSIEETSAFTPRFNEAGLIPAIAQDAMTGDILMMAWMNSEAIEKTLETQEVHYWSRSRGELWHKGATSGHIQTLVSMHVDCDQDVVLVKVTQTGAACHTGRDTCFYRKVTKDDDRLTLKPGH</sequence>
<dbReference type="Proteomes" id="UP000818603">
    <property type="component" value="Unassembled WGS sequence"/>
</dbReference>
<protein>
    <recommendedName>
        <fullName evidence="11">Phosphoribosyl-AMP cyclohydrolase</fullName>
        <shortName evidence="11">PRA-CH</shortName>
        <ecNumber evidence="11">3.5.4.19</ecNumber>
    </recommendedName>
</protein>
<comment type="subunit">
    <text evidence="11">Homodimer.</text>
</comment>
<dbReference type="PANTHER" id="PTHR42945">
    <property type="entry name" value="HISTIDINE BIOSYNTHESIS BIFUNCTIONAL PROTEIN"/>
    <property type="match status" value="1"/>
</dbReference>
<comment type="caution">
    <text evidence="13">The sequence shown here is derived from an EMBL/GenBank/DDBJ whole genome shotgun (WGS) entry which is preliminary data.</text>
</comment>
<evidence type="ECO:0000313" key="15">
    <source>
        <dbReference type="Proteomes" id="UP000621856"/>
    </source>
</evidence>
<keyword evidence="9 11" id="KW-0378">Hydrolase</keyword>
<dbReference type="GO" id="GO:0004636">
    <property type="term" value="F:phosphoribosyl-ATP diphosphatase activity"/>
    <property type="evidence" value="ECO:0007669"/>
    <property type="project" value="UniProtKB-EC"/>
</dbReference>
<dbReference type="AlphaFoldDB" id="A0A8J3ERH7"/>
<evidence type="ECO:0000256" key="3">
    <source>
        <dbReference type="ARBA" id="ARBA00005169"/>
    </source>
</evidence>
<comment type="cofactor">
    <cofactor evidence="11">
        <name>Zn(2+)</name>
        <dbReference type="ChEBI" id="CHEBI:29105"/>
    </cofactor>
    <text evidence="11">Binds 1 zinc ion per subunit.</text>
</comment>
<dbReference type="EC" id="3.5.4.19" evidence="11"/>
<dbReference type="PANTHER" id="PTHR42945:SF1">
    <property type="entry name" value="HISTIDINE BIOSYNTHESIS BIFUNCTIONAL PROTEIN HIS7"/>
    <property type="match status" value="1"/>
</dbReference>
<dbReference type="FunFam" id="3.10.20.810:FF:000001">
    <property type="entry name" value="Histidine biosynthesis bifunctional protein HisIE"/>
    <property type="match status" value="1"/>
</dbReference>
<feature type="binding site" evidence="11">
    <location>
        <position position="90"/>
    </location>
    <ligand>
        <name>Mg(2+)</name>
        <dbReference type="ChEBI" id="CHEBI:18420"/>
    </ligand>
</feature>
<reference evidence="14 16" key="2">
    <citation type="submission" date="2020-02" db="EMBL/GenBank/DDBJ databases">
        <title>Genome sequence of Parvularcula flava strain NH6-79.</title>
        <authorList>
            <person name="Abdul Karim M.H."/>
            <person name="Lam M.Q."/>
            <person name="Chen S.J."/>
            <person name="Yahya A."/>
            <person name="Shahir S."/>
            <person name="Shamsir M.S."/>
            <person name="Chong C.S."/>
        </authorList>
    </citation>
    <scope>NUCLEOTIDE SEQUENCE [LARGE SCALE GENOMIC DNA]</scope>
    <source>
        <strain evidence="14 16">NH6-79</strain>
    </source>
</reference>
<dbReference type="InterPro" id="IPR026660">
    <property type="entry name" value="PRA-CH"/>
</dbReference>
<comment type="cofactor">
    <cofactor evidence="11">
        <name>Mg(2+)</name>
        <dbReference type="ChEBI" id="CHEBI:18420"/>
    </cofactor>
    <text evidence="11">Binds 1 Mg(2+) ion per subunit.</text>
</comment>
<feature type="binding site" evidence="11">
    <location>
        <position position="110"/>
    </location>
    <ligand>
        <name>Zn(2+)</name>
        <dbReference type="ChEBI" id="CHEBI:29105"/>
        <note>ligand shared between dimeric partners</note>
    </ligand>
</feature>
<comment type="similarity">
    <text evidence="5">In the C-terminal section; belongs to the PRA-PH family.</text>
</comment>
<comment type="similarity">
    <text evidence="11">Belongs to the PRA-CH family.</text>
</comment>
<dbReference type="GO" id="GO:0008270">
    <property type="term" value="F:zinc ion binding"/>
    <property type="evidence" value="ECO:0007669"/>
    <property type="project" value="UniProtKB-UniRule"/>
</dbReference>
<evidence type="ECO:0000256" key="2">
    <source>
        <dbReference type="ARBA" id="ARBA00001460"/>
    </source>
</evidence>
<dbReference type="EMBL" id="VCJR02000002">
    <property type="protein sequence ID" value="NHK28568.1"/>
    <property type="molecule type" value="Genomic_DNA"/>
</dbReference>
<dbReference type="RefSeq" id="WP_155140675.1">
    <property type="nucleotide sequence ID" value="NZ_BMGZ01000002.1"/>
</dbReference>
<feature type="binding site" evidence="11">
    <location>
        <position position="87"/>
    </location>
    <ligand>
        <name>Zn(2+)</name>
        <dbReference type="ChEBI" id="CHEBI:29105"/>
        <note>ligand shared between dimeric partners</note>
    </ligand>
</feature>
<keyword evidence="8 11" id="KW-0028">Amino-acid biosynthesis</keyword>
<feature type="domain" description="Phosphoribosyl-AMP cyclohydrolase" evidence="12">
    <location>
        <begin position="39"/>
        <end position="112"/>
    </location>
</feature>